<evidence type="ECO:0000256" key="7">
    <source>
        <dbReference type="ARBA" id="ARBA00022842"/>
    </source>
</evidence>
<dbReference type="InterPro" id="IPR011009">
    <property type="entry name" value="Kinase-like_dom_sf"/>
</dbReference>
<name>A0ABD2QGN6_9PLAT</name>
<comment type="caution">
    <text evidence="9">The sequence shown here is derived from an EMBL/GenBank/DDBJ whole genome shotgun (WGS) entry which is preliminary data.</text>
</comment>
<evidence type="ECO:0000256" key="2">
    <source>
        <dbReference type="ARBA" id="ARBA00012513"/>
    </source>
</evidence>
<keyword evidence="9" id="KW-0418">Kinase</keyword>
<evidence type="ECO:0000256" key="6">
    <source>
        <dbReference type="ARBA" id="ARBA00022840"/>
    </source>
</evidence>
<evidence type="ECO:0000259" key="8">
    <source>
        <dbReference type="PROSITE" id="PS50011"/>
    </source>
</evidence>
<dbReference type="EMBL" id="JBJKFK010000311">
    <property type="protein sequence ID" value="KAL3317906.1"/>
    <property type="molecule type" value="Genomic_DNA"/>
</dbReference>
<keyword evidence="7" id="KW-0460">Magnesium</keyword>
<keyword evidence="10" id="KW-1185">Reference proteome</keyword>
<reference evidence="9 10" key="1">
    <citation type="submission" date="2024-11" db="EMBL/GenBank/DDBJ databases">
        <title>Adaptive evolution of stress response genes in parasites aligns with host niche diversity.</title>
        <authorList>
            <person name="Hahn C."/>
            <person name="Resl P."/>
        </authorList>
    </citation>
    <scope>NUCLEOTIDE SEQUENCE [LARGE SCALE GENOMIC DNA]</scope>
    <source>
        <strain evidence="9">EGGRZ-B1_66</strain>
        <tissue evidence="9">Body</tissue>
    </source>
</reference>
<evidence type="ECO:0000256" key="4">
    <source>
        <dbReference type="ARBA" id="ARBA00022723"/>
    </source>
</evidence>
<dbReference type="FunFam" id="1.10.510.10:FF:000768">
    <property type="entry name" value="Non-specific serine/threonine protein kinase"/>
    <property type="match status" value="1"/>
</dbReference>
<evidence type="ECO:0000256" key="1">
    <source>
        <dbReference type="ARBA" id="ARBA00001946"/>
    </source>
</evidence>
<dbReference type="Proteomes" id="UP001626550">
    <property type="component" value="Unassembled WGS sequence"/>
</dbReference>
<dbReference type="InterPro" id="IPR051931">
    <property type="entry name" value="PAK3-like"/>
</dbReference>
<keyword evidence="3" id="KW-0808">Transferase</keyword>
<dbReference type="SUPFAM" id="SSF56112">
    <property type="entry name" value="Protein kinase-like (PK-like)"/>
    <property type="match status" value="1"/>
</dbReference>
<dbReference type="Gene3D" id="1.10.510.10">
    <property type="entry name" value="Transferase(Phosphotransferase) domain 1"/>
    <property type="match status" value="1"/>
</dbReference>
<dbReference type="GO" id="GO:0046872">
    <property type="term" value="F:metal ion binding"/>
    <property type="evidence" value="ECO:0007669"/>
    <property type="project" value="UniProtKB-KW"/>
</dbReference>
<dbReference type="PROSITE" id="PS50011">
    <property type="entry name" value="PROTEIN_KINASE_DOM"/>
    <property type="match status" value="1"/>
</dbReference>
<dbReference type="GO" id="GO:0004674">
    <property type="term" value="F:protein serine/threonine kinase activity"/>
    <property type="evidence" value="ECO:0007669"/>
    <property type="project" value="UniProtKB-EC"/>
</dbReference>
<protein>
    <recommendedName>
        <fullName evidence="2">non-specific serine/threonine protein kinase</fullName>
        <ecNumber evidence="2">2.7.11.1</ecNumber>
    </recommendedName>
</protein>
<dbReference type="EC" id="2.7.11.1" evidence="2"/>
<evidence type="ECO:0000313" key="9">
    <source>
        <dbReference type="EMBL" id="KAL3317906.1"/>
    </source>
</evidence>
<sequence>MRMIASFFSPVQFRSALAKQVDAGDPRRSIREIKEIGEGSTGIVVLACLLQGCYSNRYEASKKQVNEKMVAIKKMSLHKQQRRELLFNEVVIMRAFPHPHIVQMYGSYLIDDELWVVMEYMDGGSLTNIIVAIPCHRNINLAQIACTLTELTFFLSLCYSISEEQIGAICLAVLHALAFLHDHGVIHRDIKSDCILLASDGRIKLSDFGFSAQITPEIRRRTSLVGTPYWMAPEVINRSSYTTAVDVWSCGVLIIEMVDGEPTFFNEAPVTAMRWIRESETPFLRNAARCSEMLRSFLSLMLIREHQRRATAAQLLRHPFLLRAGPDGCLVPLLKLQKNKR</sequence>
<dbReference type="Pfam" id="PF00069">
    <property type="entry name" value="Pkinase"/>
    <property type="match status" value="1"/>
</dbReference>
<dbReference type="AlphaFoldDB" id="A0ABD2QGN6"/>
<dbReference type="InterPro" id="IPR000719">
    <property type="entry name" value="Prot_kinase_dom"/>
</dbReference>
<dbReference type="Gene3D" id="3.30.200.20">
    <property type="entry name" value="Phosphorylase Kinase, domain 1"/>
    <property type="match status" value="1"/>
</dbReference>
<evidence type="ECO:0000256" key="5">
    <source>
        <dbReference type="ARBA" id="ARBA00022741"/>
    </source>
</evidence>
<gene>
    <name evidence="9" type="primary">PAK7</name>
    <name evidence="9" type="ORF">Ciccas_003429</name>
</gene>
<feature type="domain" description="Protein kinase" evidence="8">
    <location>
        <begin position="30"/>
        <end position="321"/>
    </location>
</feature>
<dbReference type="PANTHER" id="PTHR45832:SF8">
    <property type="entry name" value="PROTEIN KINASE DOMAIN-CONTAINING PROTEIN"/>
    <property type="match status" value="1"/>
</dbReference>
<proteinExistence type="predicted"/>
<dbReference type="PANTHER" id="PTHR45832">
    <property type="entry name" value="SERINE/THREONINE-PROTEIN KINASE SAMKA-RELATED-RELATED"/>
    <property type="match status" value="1"/>
</dbReference>
<keyword evidence="5" id="KW-0547">Nucleotide-binding</keyword>
<keyword evidence="6" id="KW-0067">ATP-binding</keyword>
<comment type="cofactor">
    <cofactor evidence="1">
        <name>Mg(2+)</name>
        <dbReference type="ChEBI" id="CHEBI:18420"/>
    </cofactor>
</comment>
<dbReference type="GO" id="GO:0005524">
    <property type="term" value="F:ATP binding"/>
    <property type="evidence" value="ECO:0007669"/>
    <property type="project" value="UniProtKB-KW"/>
</dbReference>
<keyword evidence="4" id="KW-0479">Metal-binding</keyword>
<organism evidence="9 10">
    <name type="scientific">Cichlidogyrus casuarinus</name>
    <dbReference type="NCBI Taxonomy" id="1844966"/>
    <lineage>
        <taxon>Eukaryota</taxon>
        <taxon>Metazoa</taxon>
        <taxon>Spiralia</taxon>
        <taxon>Lophotrochozoa</taxon>
        <taxon>Platyhelminthes</taxon>
        <taxon>Monogenea</taxon>
        <taxon>Monopisthocotylea</taxon>
        <taxon>Dactylogyridea</taxon>
        <taxon>Ancyrocephalidae</taxon>
        <taxon>Cichlidogyrus</taxon>
    </lineage>
</organism>
<evidence type="ECO:0000256" key="3">
    <source>
        <dbReference type="ARBA" id="ARBA00022679"/>
    </source>
</evidence>
<evidence type="ECO:0000313" key="10">
    <source>
        <dbReference type="Proteomes" id="UP001626550"/>
    </source>
</evidence>
<accession>A0ABD2QGN6</accession>